<sequence>MRYLRTPDSCFVNLPEYPFAPHYLMVDDTEGGQLRMHYLDEGERQAPVVLMLHGEPSWSFLYRKMIPLVVAAGYRVIVPDLIGFGRSDKPTEQSDYSHSRHIFWVDSLLKQLQLKDMVLVCQDWGGLIGLRLVAEQPELFAGVVAANTMLPAFPLKHPNLRTAFSKWQQLKATVGFGSWFSFSQLYPSWTAAFVINLGTALRLSPAIKAAYNAPYPDQTYMAGARVFPRLVPSEMKQNSRAWKKLMTFDKPFLCAFSDKDPIMSSMAGVFPALVAGCRGQSHTTIYNGGHFLQEDQGEQLANVVIAFIKQAIS</sequence>
<dbReference type="InterPro" id="IPR029058">
    <property type="entry name" value="AB_hydrolase_fold"/>
</dbReference>
<dbReference type="SUPFAM" id="SSF53474">
    <property type="entry name" value="alpha/beta-Hydrolases"/>
    <property type="match status" value="1"/>
</dbReference>
<dbReference type="InterPro" id="IPR000073">
    <property type="entry name" value="AB_hydrolase_1"/>
</dbReference>
<dbReference type="RefSeq" id="WP_107864835.1">
    <property type="nucleotide sequence ID" value="NZ_QAON01000003.1"/>
</dbReference>
<dbReference type="PANTHER" id="PTHR42977">
    <property type="entry name" value="HYDROLASE-RELATED"/>
    <property type="match status" value="1"/>
</dbReference>
<dbReference type="PANTHER" id="PTHR42977:SF3">
    <property type="entry name" value="AB HYDROLASE-1 DOMAIN-CONTAINING PROTEIN"/>
    <property type="match status" value="1"/>
</dbReference>
<dbReference type="AlphaFoldDB" id="A0A2T5J1R7"/>
<feature type="domain" description="AB hydrolase-1" evidence="2">
    <location>
        <begin position="47"/>
        <end position="295"/>
    </location>
</feature>
<name>A0A2T5J1R7_9GAMM</name>
<organism evidence="3 4">
    <name type="scientific">Agitococcus lubricus</name>
    <dbReference type="NCBI Taxonomy" id="1077255"/>
    <lineage>
        <taxon>Bacteria</taxon>
        <taxon>Pseudomonadati</taxon>
        <taxon>Pseudomonadota</taxon>
        <taxon>Gammaproteobacteria</taxon>
        <taxon>Moraxellales</taxon>
        <taxon>Moraxellaceae</taxon>
        <taxon>Agitococcus</taxon>
    </lineage>
</organism>
<protein>
    <submittedName>
        <fullName evidence="3">Haloalkane dehalogenase</fullName>
    </submittedName>
</protein>
<dbReference type="OrthoDB" id="9797695at2"/>
<dbReference type="Proteomes" id="UP000244223">
    <property type="component" value="Unassembled WGS sequence"/>
</dbReference>
<dbReference type="GO" id="GO:0004301">
    <property type="term" value="F:epoxide hydrolase activity"/>
    <property type="evidence" value="ECO:0007669"/>
    <property type="project" value="TreeGrafter"/>
</dbReference>
<dbReference type="InterPro" id="IPR051340">
    <property type="entry name" value="Haloalkane_dehalogenase"/>
</dbReference>
<dbReference type="NCBIfam" id="NF002043">
    <property type="entry name" value="PRK00870.1"/>
    <property type="match status" value="1"/>
</dbReference>
<evidence type="ECO:0000313" key="3">
    <source>
        <dbReference type="EMBL" id="PTQ90391.1"/>
    </source>
</evidence>
<proteinExistence type="predicted"/>
<evidence type="ECO:0000256" key="1">
    <source>
        <dbReference type="ARBA" id="ARBA00022801"/>
    </source>
</evidence>
<dbReference type="InterPro" id="IPR000639">
    <property type="entry name" value="Epox_hydrolase-like"/>
</dbReference>
<accession>A0A2T5J1R7</accession>
<dbReference type="PRINTS" id="PR00412">
    <property type="entry name" value="EPOXHYDRLASE"/>
</dbReference>
<reference evidence="3 4" key="1">
    <citation type="submission" date="2018-04" db="EMBL/GenBank/DDBJ databases">
        <title>Genomic Encyclopedia of Archaeal and Bacterial Type Strains, Phase II (KMG-II): from individual species to whole genera.</title>
        <authorList>
            <person name="Goeker M."/>
        </authorList>
    </citation>
    <scope>NUCLEOTIDE SEQUENCE [LARGE SCALE GENOMIC DNA]</scope>
    <source>
        <strain evidence="3 4">DSM 5822</strain>
    </source>
</reference>
<dbReference type="EMBL" id="QAON01000003">
    <property type="protein sequence ID" value="PTQ90391.1"/>
    <property type="molecule type" value="Genomic_DNA"/>
</dbReference>
<keyword evidence="1" id="KW-0378">Hydrolase</keyword>
<gene>
    <name evidence="3" type="ORF">C8N29_103144</name>
</gene>
<evidence type="ECO:0000313" key="4">
    <source>
        <dbReference type="Proteomes" id="UP000244223"/>
    </source>
</evidence>
<keyword evidence="4" id="KW-1185">Reference proteome</keyword>
<dbReference type="PRINTS" id="PR00111">
    <property type="entry name" value="ABHYDROLASE"/>
</dbReference>
<comment type="caution">
    <text evidence="3">The sequence shown here is derived from an EMBL/GenBank/DDBJ whole genome shotgun (WGS) entry which is preliminary data.</text>
</comment>
<evidence type="ECO:0000259" key="2">
    <source>
        <dbReference type="Pfam" id="PF00561"/>
    </source>
</evidence>
<dbReference type="Pfam" id="PF00561">
    <property type="entry name" value="Abhydrolase_1"/>
    <property type="match status" value="1"/>
</dbReference>
<dbReference type="Gene3D" id="3.40.50.1820">
    <property type="entry name" value="alpha/beta hydrolase"/>
    <property type="match status" value="1"/>
</dbReference>